<dbReference type="Gene3D" id="2.60.120.10">
    <property type="entry name" value="Jelly Rolls"/>
    <property type="match status" value="1"/>
</dbReference>
<organism evidence="3 4">
    <name type="scientific">Naganishia liquefaciens</name>
    <dbReference type="NCBI Taxonomy" id="104408"/>
    <lineage>
        <taxon>Eukaryota</taxon>
        <taxon>Fungi</taxon>
        <taxon>Dikarya</taxon>
        <taxon>Basidiomycota</taxon>
        <taxon>Agaricomycotina</taxon>
        <taxon>Tremellomycetes</taxon>
        <taxon>Filobasidiales</taxon>
        <taxon>Filobasidiaceae</taxon>
        <taxon>Naganishia</taxon>
    </lineage>
</organism>
<dbReference type="EMBL" id="BLZA01000023">
    <property type="protein sequence ID" value="GHJ87717.1"/>
    <property type="molecule type" value="Genomic_DNA"/>
</dbReference>
<proteinExistence type="predicted"/>
<comment type="caution">
    <text evidence="3">The sequence shown here is derived from an EMBL/GenBank/DDBJ whole genome shotgun (WGS) entry which is preliminary data.</text>
</comment>
<name>A0A8H3YGZ9_9TREE</name>
<reference evidence="3" key="1">
    <citation type="submission" date="2020-07" db="EMBL/GenBank/DDBJ databases">
        <title>Draft Genome Sequence of a Deep-Sea Yeast, Naganishia (Cryptococcus) liquefaciens strain N6.</title>
        <authorList>
            <person name="Han Y.W."/>
            <person name="Kajitani R."/>
            <person name="Morimoto H."/>
            <person name="Parhat M."/>
            <person name="Tsubouchi H."/>
            <person name="Bakenova O."/>
            <person name="Ogata M."/>
            <person name="Argunhan B."/>
            <person name="Aoki R."/>
            <person name="Kajiwara S."/>
            <person name="Itoh T."/>
            <person name="Iwasaki H."/>
        </authorList>
    </citation>
    <scope>NUCLEOTIDE SEQUENCE</scope>
    <source>
        <strain evidence="3">N6</strain>
    </source>
</reference>
<feature type="domain" description="Cupin type-2" evidence="2">
    <location>
        <begin position="97"/>
        <end position="160"/>
    </location>
</feature>
<dbReference type="InterPro" id="IPR052538">
    <property type="entry name" value="Flavonoid_dioxygenase-like"/>
</dbReference>
<evidence type="ECO:0000256" key="1">
    <source>
        <dbReference type="SAM" id="MobiDB-lite"/>
    </source>
</evidence>
<keyword evidence="4" id="KW-1185">Reference proteome</keyword>
<dbReference type="InterPro" id="IPR013096">
    <property type="entry name" value="Cupin_2"/>
</dbReference>
<gene>
    <name evidence="3" type="ORF">NliqN6_4119</name>
</gene>
<evidence type="ECO:0000313" key="3">
    <source>
        <dbReference type="EMBL" id="GHJ87717.1"/>
    </source>
</evidence>
<accession>A0A8H3YGZ9</accession>
<evidence type="ECO:0000259" key="2">
    <source>
        <dbReference type="Pfam" id="PF07883"/>
    </source>
</evidence>
<dbReference type="InterPro" id="IPR014710">
    <property type="entry name" value="RmlC-like_jellyroll"/>
</dbReference>
<sequence>MRAATTMLNSQKRTSPTVTATNAVRRTFASSATAPSPKDMSAPKPNVDPPAHKMVYFPKMTTEFPRKSHEFRRVLWTGESSQLVEMTVPVKGNGPDGRGEIGNEVHHVDQHLIFTQGTCKAIIAGEEQICKAGDLCIVPQGTEHNFVNIGDEELILFTVYAPAEHAPTTVHKTMEEGEKLEDEGKDEAPAWSKPKH</sequence>
<dbReference type="Pfam" id="PF07883">
    <property type="entry name" value="Cupin_2"/>
    <property type="match status" value="1"/>
</dbReference>
<dbReference type="SUPFAM" id="SSF51182">
    <property type="entry name" value="RmlC-like cupins"/>
    <property type="match status" value="1"/>
</dbReference>
<evidence type="ECO:0000313" key="4">
    <source>
        <dbReference type="Proteomes" id="UP000620104"/>
    </source>
</evidence>
<dbReference type="PANTHER" id="PTHR43346:SF1">
    <property type="entry name" value="QUERCETIN 2,3-DIOXYGENASE-RELATED"/>
    <property type="match status" value="1"/>
</dbReference>
<feature type="compositionally biased region" description="Polar residues" evidence="1">
    <location>
        <begin position="25"/>
        <end position="34"/>
    </location>
</feature>
<feature type="region of interest" description="Disordered" evidence="1">
    <location>
        <begin position="174"/>
        <end position="196"/>
    </location>
</feature>
<feature type="region of interest" description="Disordered" evidence="1">
    <location>
        <begin position="25"/>
        <end position="47"/>
    </location>
</feature>
<dbReference type="Proteomes" id="UP000620104">
    <property type="component" value="Unassembled WGS sequence"/>
</dbReference>
<dbReference type="AlphaFoldDB" id="A0A8H3YGZ9"/>
<dbReference type="PANTHER" id="PTHR43346">
    <property type="entry name" value="LIGAND BINDING DOMAIN PROTEIN, PUTATIVE (AFU_ORTHOLOGUE AFUA_6G14370)-RELATED"/>
    <property type="match status" value="1"/>
</dbReference>
<dbReference type="InterPro" id="IPR011051">
    <property type="entry name" value="RmlC_Cupin_sf"/>
</dbReference>
<protein>
    <recommendedName>
        <fullName evidence="2">Cupin type-2 domain-containing protein</fullName>
    </recommendedName>
</protein>
<dbReference type="CDD" id="cd02223">
    <property type="entry name" value="cupin_Bh2720-like"/>
    <property type="match status" value="1"/>
</dbReference>
<dbReference type="OrthoDB" id="1161823at2759"/>